<dbReference type="SUPFAM" id="SSF46785">
    <property type="entry name" value="Winged helix' DNA-binding domain"/>
    <property type="match status" value="1"/>
</dbReference>
<dbReference type="Gene3D" id="3.40.640.10">
    <property type="entry name" value="Type I PLP-dependent aspartate aminotransferase-like (Major domain)"/>
    <property type="match status" value="1"/>
</dbReference>
<keyword evidence="6" id="KW-0238">DNA-binding</keyword>
<dbReference type="InterPro" id="IPR015424">
    <property type="entry name" value="PyrdxlP-dep_Trfase"/>
</dbReference>
<dbReference type="GO" id="GO:0030170">
    <property type="term" value="F:pyridoxal phosphate binding"/>
    <property type="evidence" value="ECO:0007669"/>
    <property type="project" value="InterPro"/>
</dbReference>
<dbReference type="CDD" id="cd00609">
    <property type="entry name" value="AAT_like"/>
    <property type="match status" value="1"/>
</dbReference>
<evidence type="ECO:0000256" key="3">
    <source>
        <dbReference type="ARBA" id="ARBA00022576"/>
    </source>
</evidence>
<dbReference type="GO" id="GO:0008483">
    <property type="term" value="F:transaminase activity"/>
    <property type="evidence" value="ECO:0007669"/>
    <property type="project" value="UniProtKB-KW"/>
</dbReference>
<dbReference type="EMBL" id="FUYJ01000014">
    <property type="protein sequence ID" value="SKB07552.1"/>
    <property type="molecule type" value="Genomic_DNA"/>
</dbReference>
<dbReference type="Pfam" id="PF00392">
    <property type="entry name" value="GntR"/>
    <property type="match status" value="1"/>
</dbReference>
<keyword evidence="7" id="KW-0804">Transcription</keyword>
<name>A0A1T4Z0K8_9BACL</name>
<dbReference type="CDD" id="cd07377">
    <property type="entry name" value="WHTH_GntR"/>
    <property type="match status" value="1"/>
</dbReference>
<dbReference type="RefSeq" id="WP_078818853.1">
    <property type="nucleotide sequence ID" value="NZ_FUYJ01000014.1"/>
</dbReference>
<dbReference type="InterPro" id="IPR036388">
    <property type="entry name" value="WH-like_DNA-bd_sf"/>
</dbReference>
<dbReference type="Gene3D" id="1.10.10.10">
    <property type="entry name" value="Winged helix-like DNA-binding domain superfamily/Winged helix DNA-binding domain"/>
    <property type="match status" value="1"/>
</dbReference>
<keyword evidence="5" id="KW-0805">Transcription regulation</keyword>
<comment type="similarity">
    <text evidence="2">In the C-terminal section; belongs to the class-I pyridoxal-phosphate-dependent aminotransferase family.</text>
</comment>
<evidence type="ECO:0000256" key="4">
    <source>
        <dbReference type="ARBA" id="ARBA00022898"/>
    </source>
</evidence>
<organism evidence="9 10">
    <name type="scientific">Sporosarcina newyorkensis</name>
    <dbReference type="NCBI Taxonomy" id="759851"/>
    <lineage>
        <taxon>Bacteria</taxon>
        <taxon>Bacillati</taxon>
        <taxon>Bacillota</taxon>
        <taxon>Bacilli</taxon>
        <taxon>Bacillales</taxon>
        <taxon>Caryophanaceae</taxon>
        <taxon>Sporosarcina</taxon>
    </lineage>
</organism>
<evidence type="ECO:0000313" key="9">
    <source>
        <dbReference type="EMBL" id="SKB07552.1"/>
    </source>
</evidence>
<dbReference type="SMART" id="SM00345">
    <property type="entry name" value="HTH_GNTR"/>
    <property type="match status" value="1"/>
</dbReference>
<reference evidence="10" key="1">
    <citation type="submission" date="2017-02" db="EMBL/GenBank/DDBJ databases">
        <authorList>
            <person name="Varghese N."/>
            <person name="Submissions S."/>
        </authorList>
    </citation>
    <scope>NUCLEOTIDE SEQUENCE [LARGE SCALE GENOMIC DNA]</scope>
    <source>
        <strain evidence="10">DSM 23966</strain>
    </source>
</reference>
<feature type="domain" description="HTH gntR-type" evidence="8">
    <location>
        <begin position="14"/>
        <end position="82"/>
    </location>
</feature>
<dbReference type="GO" id="GO:0003700">
    <property type="term" value="F:DNA-binding transcription factor activity"/>
    <property type="evidence" value="ECO:0007669"/>
    <property type="project" value="InterPro"/>
</dbReference>
<evidence type="ECO:0000256" key="6">
    <source>
        <dbReference type="ARBA" id="ARBA00023125"/>
    </source>
</evidence>
<proteinExistence type="inferred from homology"/>
<evidence type="ECO:0000256" key="7">
    <source>
        <dbReference type="ARBA" id="ARBA00023163"/>
    </source>
</evidence>
<keyword evidence="9" id="KW-0808">Transferase</keyword>
<dbReference type="PROSITE" id="PS50949">
    <property type="entry name" value="HTH_GNTR"/>
    <property type="match status" value="1"/>
</dbReference>
<dbReference type="InterPro" id="IPR051446">
    <property type="entry name" value="HTH_trans_reg/aminotransferase"/>
</dbReference>
<evidence type="ECO:0000256" key="5">
    <source>
        <dbReference type="ARBA" id="ARBA00023015"/>
    </source>
</evidence>
<dbReference type="GO" id="GO:0003677">
    <property type="term" value="F:DNA binding"/>
    <property type="evidence" value="ECO:0007669"/>
    <property type="project" value="UniProtKB-KW"/>
</dbReference>
<accession>A0A1T4Z0K8</accession>
<dbReference type="InterPro" id="IPR004839">
    <property type="entry name" value="Aminotransferase_I/II_large"/>
</dbReference>
<keyword evidence="3 9" id="KW-0032">Aminotransferase</keyword>
<dbReference type="Pfam" id="PF00155">
    <property type="entry name" value="Aminotran_1_2"/>
    <property type="match status" value="1"/>
</dbReference>
<gene>
    <name evidence="9" type="ORF">SAMN04244570_0422</name>
</gene>
<dbReference type="InterPro" id="IPR036390">
    <property type="entry name" value="WH_DNA-bd_sf"/>
</dbReference>
<dbReference type="PANTHER" id="PTHR46577:SF1">
    <property type="entry name" value="HTH-TYPE TRANSCRIPTIONAL REGULATORY PROTEIN GABR"/>
    <property type="match status" value="1"/>
</dbReference>
<evidence type="ECO:0000259" key="8">
    <source>
        <dbReference type="PROSITE" id="PS50949"/>
    </source>
</evidence>
<dbReference type="InterPro" id="IPR000524">
    <property type="entry name" value="Tscrpt_reg_HTH_GntR"/>
</dbReference>
<dbReference type="SUPFAM" id="SSF53383">
    <property type="entry name" value="PLP-dependent transferases"/>
    <property type="match status" value="1"/>
</dbReference>
<dbReference type="PANTHER" id="PTHR46577">
    <property type="entry name" value="HTH-TYPE TRANSCRIPTIONAL REGULATORY PROTEIN GABR"/>
    <property type="match status" value="1"/>
</dbReference>
<dbReference type="Proteomes" id="UP000190042">
    <property type="component" value="Unassembled WGS sequence"/>
</dbReference>
<keyword evidence="4" id="KW-0663">Pyridoxal phosphate</keyword>
<protein>
    <submittedName>
        <fullName evidence="9">GntR family transcriptional regulator / MocR family aminotransferase</fullName>
    </submittedName>
</protein>
<dbReference type="AlphaFoldDB" id="A0A1T4Z0K8"/>
<evidence type="ECO:0000313" key="10">
    <source>
        <dbReference type="Proteomes" id="UP000190042"/>
    </source>
</evidence>
<sequence length="474" mass="53999">MDMIFIELQKTSDIPLYQQIYNQIRQDIIDGKFPVGMKLPSKRQLEDFLNVSQTTIELAYDQLAAEGFIAAEPRKGYFVQAIEELAYVQPMKLEIPAAVQKIKEEPILYDFSAGAIDTDHFPFSDWRKYARDIIDSSHSHLLLLGDPHGDLELRREIARYLYHSRGVDCTPGQIIVGSGTEQLLPLIIRILGEEARYAIEDPGYLMTRHVFSESHRQTIPIAVDQEGMEVKALQRSNATIAYVTPSHQFPTGTVLTAARRTALLNWAASNPDFFIIEDDYDSEFRYRGRPIPSLQGMDKGENVIYLSTFTKSLMPSMRIAYMVLPPLLLEMYRQAFIPYSSSVPRIDQHILARFMADGKFSRHLNRMRKIYRRKMQVLTEVLKLYEPFISFSGDEAGMHILLHVHIESTEEELLEKALSVGIKVRGLDTYRTVPSLSTPSFLIGFGGLSEEEITTGIDTLLQVWNIKKATTPSL</sequence>
<comment type="cofactor">
    <cofactor evidence="1">
        <name>pyridoxal 5'-phosphate</name>
        <dbReference type="ChEBI" id="CHEBI:597326"/>
    </cofactor>
</comment>
<keyword evidence="10" id="KW-1185">Reference proteome</keyword>
<dbReference type="InterPro" id="IPR015421">
    <property type="entry name" value="PyrdxlP-dep_Trfase_major"/>
</dbReference>
<evidence type="ECO:0000256" key="1">
    <source>
        <dbReference type="ARBA" id="ARBA00001933"/>
    </source>
</evidence>
<evidence type="ECO:0000256" key="2">
    <source>
        <dbReference type="ARBA" id="ARBA00005384"/>
    </source>
</evidence>